<dbReference type="OrthoDB" id="3173at2759"/>
<gene>
    <name evidence="2" type="ORF">FRACYDRAFT_236146</name>
</gene>
<protein>
    <submittedName>
        <fullName evidence="2">Uncharacterized protein</fullName>
    </submittedName>
</protein>
<feature type="compositionally biased region" description="Polar residues" evidence="1">
    <location>
        <begin position="187"/>
        <end position="197"/>
    </location>
</feature>
<dbReference type="InParanoid" id="A0A1E7FPK7"/>
<dbReference type="InterPro" id="IPR051521">
    <property type="entry name" value="tRNA_Mod/Golgi_Maint"/>
</dbReference>
<name>A0A1E7FPK7_9STRA</name>
<feature type="region of interest" description="Disordered" evidence="1">
    <location>
        <begin position="409"/>
        <end position="444"/>
    </location>
</feature>
<dbReference type="KEGG" id="fcy:FRACYDRAFT_236146"/>
<dbReference type="EMBL" id="KV784355">
    <property type="protein sequence ID" value="OEU20077.1"/>
    <property type="molecule type" value="Genomic_DNA"/>
</dbReference>
<organism evidence="2 3">
    <name type="scientific">Fragilariopsis cylindrus CCMP1102</name>
    <dbReference type="NCBI Taxonomy" id="635003"/>
    <lineage>
        <taxon>Eukaryota</taxon>
        <taxon>Sar</taxon>
        <taxon>Stramenopiles</taxon>
        <taxon>Ochrophyta</taxon>
        <taxon>Bacillariophyta</taxon>
        <taxon>Bacillariophyceae</taxon>
        <taxon>Bacillariophycidae</taxon>
        <taxon>Bacillariales</taxon>
        <taxon>Bacillariaceae</taxon>
        <taxon>Fragilariopsis</taxon>
    </lineage>
</organism>
<sequence length="500" mass="57322">MTTSSSSSFPSYYNLKEEEKYLASYLERNTAINNTEEIAADVFVEKQDVYDDGCNVGEDNIDDGEDVNTSSSSSHEDESSFVSNRVYCCNTSRSLYCPECYRCLVPENFRPRRFIQQQLRRQQQQQQQNGDTSKHNNDNDNISDCSSSFSSSFPFKSMDIILGVKERRTSSTGVQIMSICQMIDQASSDNDNTEMAKSSSSSRNNDNRKAKHQQYSGIGGNEKLHDSNNVDVDVENDDAENENKNNCNEWWKNVNLYDLNREDTILPRHNKETTFVLFPQEGKSVPIHTVADKIEKLIILDIKWTRSANALLFSNNKNNNNKPPGGDCHKTTSRNNNDDENNPLLSSLGELQFVHLEFPPHKSHFWRWHNRGDGMLSTIEAVYFAAREVSVALEIQKRQIQDIIIDKTNNEYDDNDNDNDNKGNNNQLSRHHREDLDENDDESVDHHQQRCGFVNILWLFALQRSIIEERSIQEGRPVAFSEEAKSIARALRKKVSMSNV</sequence>
<feature type="region of interest" description="Disordered" evidence="1">
    <location>
        <begin position="313"/>
        <end position="344"/>
    </location>
</feature>
<evidence type="ECO:0000313" key="2">
    <source>
        <dbReference type="EMBL" id="OEU20077.1"/>
    </source>
</evidence>
<dbReference type="Proteomes" id="UP000095751">
    <property type="component" value="Unassembled WGS sequence"/>
</dbReference>
<feature type="region of interest" description="Disordered" evidence="1">
    <location>
        <begin position="187"/>
        <end position="229"/>
    </location>
</feature>
<feature type="region of interest" description="Disordered" evidence="1">
    <location>
        <begin position="54"/>
        <end position="77"/>
    </location>
</feature>
<proteinExistence type="predicted"/>
<evidence type="ECO:0000256" key="1">
    <source>
        <dbReference type="SAM" id="MobiDB-lite"/>
    </source>
</evidence>
<feature type="region of interest" description="Disordered" evidence="1">
    <location>
        <begin position="117"/>
        <end position="143"/>
    </location>
</feature>
<feature type="compositionally biased region" description="Low complexity" evidence="1">
    <location>
        <begin position="117"/>
        <end position="128"/>
    </location>
</feature>
<feature type="compositionally biased region" description="Low complexity" evidence="1">
    <location>
        <begin position="315"/>
        <end position="326"/>
    </location>
</feature>
<dbReference type="PANTHER" id="PTHR15627">
    <property type="entry name" value="NATURAL KILLER CELL-SPECIFIC ANTIGEN KLIP1"/>
    <property type="match status" value="1"/>
</dbReference>
<keyword evidence="3" id="KW-1185">Reference proteome</keyword>
<dbReference type="PANTHER" id="PTHR15627:SF8">
    <property type="entry name" value="TRNA-URIDINE AMINOCARBOXYPROPYLTRANSFERASE 1"/>
    <property type="match status" value="1"/>
</dbReference>
<evidence type="ECO:0000313" key="3">
    <source>
        <dbReference type="Proteomes" id="UP000095751"/>
    </source>
</evidence>
<dbReference type="AlphaFoldDB" id="A0A1E7FPK7"/>
<accession>A0A1E7FPK7</accession>
<reference evidence="2 3" key="1">
    <citation type="submission" date="2016-09" db="EMBL/GenBank/DDBJ databases">
        <title>Extensive genetic diversity and differential bi-allelic expression allows diatom success in the polar Southern Ocean.</title>
        <authorList>
            <consortium name="DOE Joint Genome Institute"/>
            <person name="Mock T."/>
            <person name="Otillar R.P."/>
            <person name="Strauss J."/>
            <person name="Dupont C."/>
            <person name="Frickenhaus S."/>
            <person name="Maumus F."/>
            <person name="Mcmullan M."/>
            <person name="Sanges R."/>
            <person name="Schmutz J."/>
            <person name="Toseland A."/>
            <person name="Valas R."/>
            <person name="Veluchamy A."/>
            <person name="Ward B.J."/>
            <person name="Allen A."/>
            <person name="Barry K."/>
            <person name="Falciatore A."/>
            <person name="Ferrante M."/>
            <person name="Fortunato A.E."/>
            <person name="Gloeckner G."/>
            <person name="Gruber A."/>
            <person name="Hipkin R."/>
            <person name="Janech M."/>
            <person name="Kroth P."/>
            <person name="Leese F."/>
            <person name="Lindquist E."/>
            <person name="Lyon B.R."/>
            <person name="Martin J."/>
            <person name="Mayer C."/>
            <person name="Parker M."/>
            <person name="Quesneville H."/>
            <person name="Raymond J."/>
            <person name="Uhlig C."/>
            <person name="Valentin K.U."/>
            <person name="Worden A.Z."/>
            <person name="Armbrust E.V."/>
            <person name="Bowler C."/>
            <person name="Green B."/>
            <person name="Moulton V."/>
            <person name="Van Oosterhout C."/>
            <person name="Grigoriev I."/>
        </authorList>
    </citation>
    <scope>NUCLEOTIDE SEQUENCE [LARGE SCALE GENOMIC DNA]</scope>
    <source>
        <strain evidence="2 3">CCMP1102</strain>
    </source>
</reference>